<accession>A0A5B2W0I9</accession>
<protein>
    <submittedName>
        <fullName evidence="1">Uncharacterized protein</fullName>
    </submittedName>
</protein>
<sequence>MNYTKRDNRRAAIVKMLADKYGVSTSYIYRVLKNGAASERILSDYMMALEGTNNLLEAVKKAVPFD</sequence>
<proteinExistence type="predicted"/>
<gene>
    <name evidence="1" type="ORF">F0L74_06070</name>
</gene>
<name>A0A5B2W0I9_9BACT</name>
<dbReference type="RefSeq" id="WP_149836913.1">
    <property type="nucleotide sequence ID" value="NZ_VUOC01000001.1"/>
</dbReference>
<organism evidence="1 2">
    <name type="scientific">Chitinophaga agrisoli</name>
    <dbReference type="NCBI Taxonomy" id="2607653"/>
    <lineage>
        <taxon>Bacteria</taxon>
        <taxon>Pseudomonadati</taxon>
        <taxon>Bacteroidota</taxon>
        <taxon>Chitinophagia</taxon>
        <taxon>Chitinophagales</taxon>
        <taxon>Chitinophagaceae</taxon>
        <taxon>Chitinophaga</taxon>
    </lineage>
</organism>
<reference evidence="1 2" key="1">
    <citation type="submission" date="2019-09" db="EMBL/GenBank/DDBJ databases">
        <title>Chitinophaga ginsengihumi sp. nov., isolated from soil of ginseng rhizosphere.</title>
        <authorList>
            <person name="Lee J."/>
        </authorList>
    </citation>
    <scope>NUCLEOTIDE SEQUENCE [LARGE SCALE GENOMIC DNA]</scope>
    <source>
        <strain evidence="1 2">BN140078</strain>
    </source>
</reference>
<dbReference type="EMBL" id="VUOC01000001">
    <property type="protein sequence ID" value="KAA2245523.1"/>
    <property type="molecule type" value="Genomic_DNA"/>
</dbReference>
<evidence type="ECO:0000313" key="2">
    <source>
        <dbReference type="Proteomes" id="UP000324611"/>
    </source>
</evidence>
<keyword evidence="2" id="KW-1185">Reference proteome</keyword>
<evidence type="ECO:0000313" key="1">
    <source>
        <dbReference type="EMBL" id="KAA2245523.1"/>
    </source>
</evidence>
<dbReference type="AlphaFoldDB" id="A0A5B2W0I9"/>
<comment type="caution">
    <text evidence="1">The sequence shown here is derived from an EMBL/GenBank/DDBJ whole genome shotgun (WGS) entry which is preliminary data.</text>
</comment>
<reference evidence="1 2" key="2">
    <citation type="submission" date="2019-09" db="EMBL/GenBank/DDBJ databases">
        <authorList>
            <person name="Jin C."/>
        </authorList>
    </citation>
    <scope>NUCLEOTIDE SEQUENCE [LARGE SCALE GENOMIC DNA]</scope>
    <source>
        <strain evidence="1 2">BN140078</strain>
    </source>
</reference>
<dbReference type="Proteomes" id="UP000324611">
    <property type="component" value="Unassembled WGS sequence"/>
</dbReference>